<evidence type="ECO:0000313" key="4">
    <source>
        <dbReference type="Proteomes" id="UP000612746"/>
    </source>
</evidence>
<gene>
    <name evidence="3" type="ORF">INT44_003401</name>
</gene>
<keyword evidence="1" id="KW-0808">Transferase</keyword>
<dbReference type="EC" id="2.3.1.4" evidence="1"/>
<dbReference type="Gene3D" id="3.40.630.30">
    <property type="match status" value="1"/>
</dbReference>
<feature type="compositionally biased region" description="Polar residues" evidence="2">
    <location>
        <begin position="255"/>
        <end position="264"/>
    </location>
</feature>
<sequence length="277" mass="31733">MTITSEEPLFSTRLISTDVQEKLPQGVFLRPLQRSDYDKGKPTPHLLISCSHSCLKKTDRRTAVGILEVLSQLSVTGNITREKFEERFDFLKSTKTYFTTVVEDEKSGLIVACATLLAEYKFLHECGKIGHIEDVVVHDSQRDLSKFRPLCLLTPTRLIEQLQYVGRAIGCYKVILNCTAENVAFYEKCNLKQKDVQMTHYFEPFMIKIEEEINQQNYAKYQQRQATLDIGLSPNAEKSFRTMLLEAEQRLQSSSIRQQPTVSAKLTADPEEIQENV</sequence>
<keyword evidence="4" id="KW-1185">Reference proteome</keyword>
<name>A0A8H7UG38_9FUNG</name>
<dbReference type="AlphaFoldDB" id="A0A8H7UG38"/>
<dbReference type="GO" id="GO:0004343">
    <property type="term" value="F:glucosamine 6-phosphate N-acetyltransferase activity"/>
    <property type="evidence" value="ECO:0007669"/>
    <property type="project" value="UniProtKB-UniRule"/>
</dbReference>
<accession>A0A8H7UG38</accession>
<dbReference type="Proteomes" id="UP000612746">
    <property type="component" value="Unassembled WGS sequence"/>
</dbReference>
<dbReference type="SUPFAM" id="SSF55729">
    <property type="entry name" value="Acyl-CoA N-acyltransferases (Nat)"/>
    <property type="match status" value="1"/>
</dbReference>
<evidence type="ECO:0000256" key="1">
    <source>
        <dbReference type="RuleBase" id="RU365086"/>
    </source>
</evidence>
<dbReference type="UniPathway" id="UPA00113">
    <property type="reaction ID" value="UER00529"/>
</dbReference>
<comment type="catalytic activity">
    <reaction evidence="1">
        <text>D-glucosamine 6-phosphate + acetyl-CoA = N-acetyl-D-glucosamine 6-phosphate + CoA + H(+)</text>
        <dbReference type="Rhea" id="RHEA:10292"/>
        <dbReference type="ChEBI" id="CHEBI:15378"/>
        <dbReference type="ChEBI" id="CHEBI:57287"/>
        <dbReference type="ChEBI" id="CHEBI:57288"/>
        <dbReference type="ChEBI" id="CHEBI:57513"/>
        <dbReference type="ChEBI" id="CHEBI:58725"/>
        <dbReference type="EC" id="2.3.1.4"/>
    </reaction>
</comment>
<comment type="similarity">
    <text evidence="1">Belongs to the acetyltransferase family. GNA1 subfamily.</text>
</comment>
<dbReference type="GO" id="GO:0006048">
    <property type="term" value="P:UDP-N-acetylglucosamine biosynthetic process"/>
    <property type="evidence" value="ECO:0007669"/>
    <property type="project" value="UniProtKB-UniRule"/>
</dbReference>
<keyword evidence="1" id="KW-0012">Acyltransferase</keyword>
<dbReference type="InterPro" id="IPR039143">
    <property type="entry name" value="GNPNAT1-like"/>
</dbReference>
<dbReference type="EMBL" id="JAEPRA010000009">
    <property type="protein sequence ID" value="KAG2180397.1"/>
    <property type="molecule type" value="Genomic_DNA"/>
</dbReference>
<feature type="region of interest" description="Disordered" evidence="2">
    <location>
        <begin position="255"/>
        <end position="277"/>
    </location>
</feature>
<dbReference type="InterPro" id="IPR016181">
    <property type="entry name" value="Acyl_CoA_acyltransferase"/>
</dbReference>
<reference evidence="3" key="1">
    <citation type="submission" date="2020-12" db="EMBL/GenBank/DDBJ databases">
        <title>Metabolic potential, ecology and presence of endohyphal bacteria is reflected in genomic diversity of Mucoromycotina.</title>
        <authorList>
            <person name="Muszewska A."/>
            <person name="Okrasinska A."/>
            <person name="Steczkiewicz K."/>
            <person name="Drgas O."/>
            <person name="Orlowska M."/>
            <person name="Perlinska-Lenart U."/>
            <person name="Aleksandrzak-Piekarczyk T."/>
            <person name="Szatraj K."/>
            <person name="Zielenkiewicz U."/>
            <person name="Pilsyk S."/>
            <person name="Malc E."/>
            <person name="Mieczkowski P."/>
            <person name="Kruszewska J.S."/>
            <person name="Biernat P."/>
            <person name="Pawlowska J."/>
        </authorList>
    </citation>
    <scope>NUCLEOTIDE SEQUENCE</scope>
    <source>
        <strain evidence="3">WA0000051536</strain>
    </source>
</reference>
<dbReference type="PANTHER" id="PTHR13355">
    <property type="entry name" value="GLUCOSAMINE 6-PHOSPHATE N-ACETYLTRANSFERASE"/>
    <property type="match status" value="1"/>
</dbReference>
<dbReference type="OrthoDB" id="10039976at2759"/>
<evidence type="ECO:0000313" key="3">
    <source>
        <dbReference type="EMBL" id="KAG2180397.1"/>
    </source>
</evidence>
<organism evidence="3 4">
    <name type="scientific">Umbelopsis vinacea</name>
    <dbReference type="NCBI Taxonomy" id="44442"/>
    <lineage>
        <taxon>Eukaryota</taxon>
        <taxon>Fungi</taxon>
        <taxon>Fungi incertae sedis</taxon>
        <taxon>Mucoromycota</taxon>
        <taxon>Mucoromycotina</taxon>
        <taxon>Umbelopsidomycetes</taxon>
        <taxon>Umbelopsidales</taxon>
        <taxon>Umbelopsidaceae</taxon>
        <taxon>Umbelopsis</taxon>
    </lineage>
</organism>
<protein>
    <recommendedName>
        <fullName evidence="1">Glucosamine 6-phosphate N-acetyltransferase</fullName>
        <ecNumber evidence="1">2.3.1.4</ecNumber>
    </recommendedName>
</protein>
<evidence type="ECO:0000256" key="2">
    <source>
        <dbReference type="SAM" id="MobiDB-lite"/>
    </source>
</evidence>
<proteinExistence type="inferred from homology"/>
<comment type="pathway">
    <text evidence="1">Nucleotide-sugar biosynthesis; UDP-N-acetyl-alpha-D-glucosamine biosynthesis; N-acetyl-alpha-D-glucosamine 1-phosphate from alpha-D-glucosamine 6-phosphate (route I): step 1/2.</text>
</comment>
<comment type="caution">
    <text evidence="3">The sequence shown here is derived from an EMBL/GenBank/DDBJ whole genome shotgun (WGS) entry which is preliminary data.</text>
</comment>
<dbReference type="PANTHER" id="PTHR13355:SF11">
    <property type="entry name" value="GLUCOSAMINE 6-PHOSPHATE N-ACETYLTRANSFERASE"/>
    <property type="match status" value="1"/>
</dbReference>